<dbReference type="EMBL" id="NTGA01000034">
    <property type="protein sequence ID" value="PAY21949.1"/>
    <property type="molecule type" value="Genomic_DNA"/>
</dbReference>
<sequence length="90" mass="10063">MEGYRLTSAIDGDEDVREIRWSEVEDRFFVGSFRGNFVGYINHDPDGSFTCFDSTSRPRGEFTSLESAMGSLNNLYLSDSIKGEPNDGGH</sequence>
<comment type="caution">
    <text evidence="1">The sequence shown here is derived from an EMBL/GenBank/DDBJ whole genome shotgun (WGS) entry which is preliminary data.</text>
</comment>
<evidence type="ECO:0000313" key="1">
    <source>
        <dbReference type="EMBL" id="PAY21949.1"/>
    </source>
</evidence>
<proteinExistence type="predicted"/>
<dbReference type="Proteomes" id="UP000218810">
    <property type="component" value="Unassembled WGS sequence"/>
</dbReference>
<keyword evidence="2" id="KW-1185">Reference proteome</keyword>
<dbReference type="AlphaFoldDB" id="A0A2A2WL65"/>
<accession>A0A2A2WL65</accession>
<gene>
    <name evidence="1" type="ORF">CEY15_16045</name>
</gene>
<protein>
    <submittedName>
        <fullName evidence="1">Uncharacterized protein</fullName>
    </submittedName>
</protein>
<dbReference type="OrthoDB" id="4774486at2"/>
<evidence type="ECO:0000313" key="2">
    <source>
        <dbReference type="Proteomes" id="UP000218810"/>
    </source>
</evidence>
<reference evidence="2" key="1">
    <citation type="submission" date="2017-09" db="EMBL/GenBank/DDBJ databases">
        <authorList>
            <person name="Zhang Y."/>
            <person name="Huang X."/>
            <person name="Liu J."/>
            <person name="Lu L."/>
            <person name="Peng K."/>
        </authorList>
    </citation>
    <scope>NUCLEOTIDE SEQUENCE [LARGE SCALE GENOMIC DNA]</scope>
    <source>
        <strain evidence="2">S-XJ-1</strain>
    </source>
</reference>
<name>A0A2A2WL65_9ACTN</name>
<organism evidence="1 2">
    <name type="scientific">Dietzia natronolimnaea</name>
    <dbReference type="NCBI Taxonomy" id="161920"/>
    <lineage>
        <taxon>Bacteria</taxon>
        <taxon>Bacillati</taxon>
        <taxon>Actinomycetota</taxon>
        <taxon>Actinomycetes</taxon>
        <taxon>Mycobacteriales</taxon>
        <taxon>Dietziaceae</taxon>
        <taxon>Dietzia</taxon>
    </lineage>
</organism>